<reference evidence="1" key="2">
    <citation type="submission" date="2021-04" db="EMBL/GenBank/DDBJ databases">
        <authorList>
            <person name="Gilroy R."/>
        </authorList>
    </citation>
    <scope>NUCLEOTIDE SEQUENCE</scope>
    <source>
        <strain evidence="1">Gambia15-2214</strain>
    </source>
</reference>
<dbReference type="EMBL" id="JAHLFV010000209">
    <property type="protein sequence ID" value="MBU3850701.1"/>
    <property type="molecule type" value="Genomic_DNA"/>
</dbReference>
<reference evidence="1" key="1">
    <citation type="journal article" date="2021" name="PeerJ">
        <title>Extensive microbial diversity within the chicken gut microbiome revealed by metagenomics and culture.</title>
        <authorList>
            <person name="Gilroy R."/>
            <person name="Ravi A."/>
            <person name="Getino M."/>
            <person name="Pursley I."/>
            <person name="Horton D.L."/>
            <person name="Alikhan N.F."/>
            <person name="Baker D."/>
            <person name="Gharbi K."/>
            <person name="Hall N."/>
            <person name="Watson M."/>
            <person name="Adriaenssens E.M."/>
            <person name="Foster-Nyarko E."/>
            <person name="Jarju S."/>
            <person name="Secka A."/>
            <person name="Antonio M."/>
            <person name="Oren A."/>
            <person name="Chaudhuri R.R."/>
            <person name="La Ragione R."/>
            <person name="Hildebrand F."/>
            <person name="Pallen M.J."/>
        </authorList>
    </citation>
    <scope>NUCLEOTIDE SEQUENCE</scope>
    <source>
        <strain evidence="1">Gambia15-2214</strain>
    </source>
</reference>
<accession>A0A9E2L4D3</accession>
<evidence type="ECO:0000313" key="2">
    <source>
        <dbReference type="Proteomes" id="UP000823914"/>
    </source>
</evidence>
<dbReference type="InterPro" id="IPR024523">
    <property type="entry name" value="DUF3793"/>
</dbReference>
<organism evidence="1 2">
    <name type="scientific">Candidatus Treponema excrementipullorum</name>
    <dbReference type="NCBI Taxonomy" id="2838768"/>
    <lineage>
        <taxon>Bacteria</taxon>
        <taxon>Pseudomonadati</taxon>
        <taxon>Spirochaetota</taxon>
        <taxon>Spirochaetia</taxon>
        <taxon>Spirochaetales</taxon>
        <taxon>Treponemataceae</taxon>
        <taxon>Treponema</taxon>
    </lineage>
</organism>
<sequence>TEAVSILKRRLQQDSFPHEIGIFLGYPLEDVQGFIAEPKATSKICGYWKVYHNVDEKQKLFERFKKCTDCICRRMYEGQSLTEIFQIKTT</sequence>
<dbReference type="AlphaFoldDB" id="A0A9E2L4D3"/>
<comment type="caution">
    <text evidence="1">The sequence shown here is derived from an EMBL/GenBank/DDBJ whole genome shotgun (WGS) entry which is preliminary data.</text>
</comment>
<dbReference type="Proteomes" id="UP000823914">
    <property type="component" value="Unassembled WGS sequence"/>
</dbReference>
<name>A0A9E2L4D3_9SPIR</name>
<evidence type="ECO:0000313" key="1">
    <source>
        <dbReference type="EMBL" id="MBU3850701.1"/>
    </source>
</evidence>
<dbReference type="Pfam" id="PF12672">
    <property type="entry name" value="DUF3793"/>
    <property type="match status" value="1"/>
</dbReference>
<proteinExistence type="predicted"/>
<protein>
    <submittedName>
        <fullName evidence="1">DUF3793 family protein</fullName>
    </submittedName>
</protein>
<gene>
    <name evidence="1" type="ORF">IAA16_09055</name>
</gene>
<feature type="non-terminal residue" evidence="1">
    <location>
        <position position="1"/>
    </location>
</feature>